<dbReference type="FunFam" id="3.40.50.620:FF:000115">
    <property type="entry name" value="tRNA-specific 2-thiouridylase MnmA"/>
    <property type="match status" value="1"/>
</dbReference>
<dbReference type="Pfam" id="PF20258">
    <property type="entry name" value="tRNA_Me_trans_C"/>
    <property type="match status" value="1"/>
</dbReference>
<comment type="similarity">
    <text evidence="2">Belongs to the MnmA/TRMU family.</text>
</comment>
<evidence type="ECO:0000256" key="3">
    <source>
        <dbReference type="ARBA" id="ARBA00011953"/>
    </source>
</evidence>
<dbReference type="EMBL" id="DF237203">
    <property type="protein sequence ID" value="GAQ85773.1"/>
    <property type="molecule type" value="Genomic_DNA"/>
</dbReference>
<evidence type="ECO:0000259" key="12">
    <source>
        <dbReference type="Pfam" id="PF20258"/>
    </source>
</evidence>
<dbReference type="Pfam" id="PF20259">
    <property type="entry name" value="tRNA_Me_trans_M"/>
    <property type="match status" value="1"/>
</dbReference>
<dbReference type="GO" id="GO:0002143">
    <property type="term" value="P:tRNA wobble position uridine thiolation"/>
    <property type="evidence" value="ECO:0000318"/>
    <property type="project" value="GO_Central"/>
</dbReference>
<dbReference type="PANTHER" id="PTHR11933">
    <property type="entry name" value="TRNA 5-METHYLAMINOMETHYL-2-THIOURIDYLATE -METHYLTRANSFERASE"/>
    <property type="match status" value="1"/>
</dbReference>
<dbReference type="InterPro" id="IPR014729">
    <property type="entry name" value="Rossmann-like_a/b/a_fold"/>
</dbReference>
<dbReference type="InterPro" id="IPR004506">
    <property type="entry name" value="MnmA-like"/>
</dbReference>
<keyword evidence="10" id="KW-1015">Disulfide bond</keyword>
<proteinExistence type="inferred from homology"/>
<dbReference type="Gene3D" id="2.40.30.10">
    <property type="entry name" value="Translation factors"/>
    <property type="match status" value="1"/>
</dbReference>
<evidence type="ECO:0000259" key="13">
    <source>
        <dbReference type="Pfam" id="PF20259"/>
    </source>
</evidence>
<accession>A0A1Y1I5K8</accession>
<gene>
    <name evidence="14" type="ORF">KFL_002540070</name>
</gene>
<dbReference type="Proteomes" id="UP000054558">
    <property type="component" value="Unassembled WGS sequence"/>
</dbReference>
<dbReference type="NCBIfam" id="NF001138">
    <property type="entry name" value="PRK00143.1"/>
    <property type="match status" value="1"/>
</dbReference>
<feature type="domain" description="tRNA-specific 2-thiouridylase MnmA-like C-terminal" evidence="12">
    <location>
        <begin position="479"/>
        <end position="511"/>
    </location>
</feature>
<dbReference type="PANTHER" id="PTHR11933:SF5">
    <property type="entry name" value="MITOCHONDRIAL TRNA-SPECIFIC 2-THIOURIDYLASE 1"/>
    <property type="match status" value="1"/>
</dbReference>
<dbReference type="SUPFAM" id="SSF52402">
    <property type="entry name" value="Adenine nucleotide alpha hydrolases-like"/>
    <property type="match status" value="1"/>
</dbReference>
<organism evidence="14 15">
    <name type="scientific">Klebsormidium nitens</name>
    <name type="common">Green alga</name>
    <name type="synonym">Ulothrix nitens</name>
    <dbReference type="NCBI Taxonomy" id="105231"/>
    <lineage>
        <taxon>Eukaryota</taxon>
        <taxon>Viridiplantae</taxon>
        <taxon>Streptophyta</taxon>
        <taxon>Klebsormidiophyceae</taxon>
        <taxon>Klebsormidiales</taxon>
        <taxon>Klebsormidiaceae</taxon>
        <taxon>Klebsormidium</taxon>
    </lineage>
</organism>
<evidence type="ECO:0000256" key="10">
    <source>
        <dbReference type="ARBA" id="ARBA00023157"/>
    </source>
</evidence>
<dbReference type="Gene3D" id="3.40.50.620">
    <property type="entry name" value="HUPs"/>
    <property type="match status" value="1"/>
</dbReference>
<evidence type="ECO:0000256" key="11">
    <source>
        <dbReference type="ARBA" id="ARBA00049564"/>
    </source>
</evidence>
<dbReference type="OrthoDB" id="3685at2759"/>
<keyword evidence="14" id="KW-0489">Methyltransferase</keyword>
<reference evidence="14 15" key="1">
    <citation type="journal article" date="2014" name="Nat. Commun.">
        <title>Klebsormidium flaccidum genome reveals primary factors for plant terrestrial adaptation.</title>
        <authorList>
            <person name="Hori K."/>
            <person name="Maruyama F."/>
            <person name="Fujisawa T."/>
            <person name="Togashi T."/>
            <person name="Yamamoto N."/>
            <person name="Seo M."/>
            <person name="Sato S."/>
            <person name="Yamada T."/>
            <person name="Mori H."/>
            <person name="Tajima N."/>
            <person name="Moriyama T."/>
            <person name="Ikeuchi M."/>
            <person name="Watanabe M."/>
            <person name="Wada H."/>
            <person name="Kobayashi K."/>
            <person name="Saito M."/>
            <person name="Masuda T."/>
            <person name="Sasaki-Sekimoto Y."/>
            <person name="Mashiguchi K."/>
            <person name="Awai K."/>
            <person name="Shimojima M."/>
            <person name="Masuda S."/>
            <person name="Iwai M."/>
            <person name="Nobusawa T."/>
            <person name="Narise T."/>
            <person name="Kondo S."/>
            <person name="Saito H."/>
            <person name="Sato R."/>
            <person name="Murakawa M."/>
            <person name="Ihara Y."/>
            <person name="Oshima-Yamada Y."/>
            <person name="Ohtaka K."/>
            <person name="Satoh M."/>
            <person name="Sonobe K."/>
            <person name="Ishii M."/>
            <person name="Ohtani R."/>
            <person name="Kanamori-Sato M."/>
            <person name="Honoki R."/>
            <person name="Miyazaki D."/>
            <person name="Mochizuki H."/>
            <person name="Umetsu J."/>
            <person name="Higashi K."/>
            <person name="Shibata D."/>
            <person name="Kamiya Y."/>
            <person name="Sato N."/>
            <person name="Nakamura Y."/>
            <person name="Tabata S."/>
            <person name="Ida S."/>
            <person name="Kurokawa K."/>
            <person name="Ohta H."/>
        </authorList>
    </citation>
    <scope>NUCLEOTIDE SEQUENCE [LARGE SCALE GENOMIC DNA]</scope>
    <source>
        <strain evidence="14 15">NIES-2285</strain>
    </source>
</reference>
<protein>
    <recommendedName>
        <fullName evidence="3">tRNA-5-taurinomethyluridine 2-sulfurtransferase</fullName>
        <ecNumber evidence="3">2.8.1.14</ecNumber>
    </recommendedName>
</protein>
<keyword evidence="9" id="KW-0694">RNA-binding</keyword>
<evidence type="ECO:0000256" key="5">
    <source>
        <dbReference type="ARBA" id="ARBA00022679"/>
    </source>
</evidence>
<feature type="domain" description="tRNA-specific 2-thiouridylase MnmA-like central" evidence="13">
    <location>
        <begin position="329"/>
        <end position="391"/>
    </location>
</feature>
<evidence type="ECO:0000256" key="8">
    <source>
        <dbReference type="ARBA" id="ARBA00022840"/>
    </source>
</evidence>
<comment type="function">
    <text evidence="1">Catalyzes the 2-thiolation of uridine at the wobble position (U34) of mitochondrial tRNA(Lys), tRNA(Glu) and tRNA(Gln). Required for the formation of 5-taurinomethyl-2-thiouridine (tm5s2U) of mitochondrial tRNA(Lys), tRNA(Glu), and tRNA(Gln) at the wobble position. ATP is required to activate the C2 atom of the wobble base.</text>
</comment>
<dbReference type="GO" id="GO:0032259">
    <property type="term" value="P:methylation"/>
    <property type="evidence" value="ECO:0007669"/>
    <property type="project" value="UniProtKB-KW"/>
</dbReference>
<keyword evidence="15" id="KW-1185">Reference proteome</keyword>
<dbReference type="EC" id="2.8.1.14" evidence="3"/>
<evidence type="ECO:0000256" key="9">
    <source>
        <dbReference type="ARBA" id="ARBA00022884"/>
    </source>
</evidence>
<evidence type="ECO:0000256" key="4">
    <source>
        <dbReference type="ARBA" id="ARBA00022555"/>
    </source>
</evidence>
<keyword evidence="5 14" id="KW-0808">Transferase</keyword>
<dbReference type="GO" id="GO:0000049">
    <property type="term" value="F:tRNA binding"/>
    <property type="evidence" value="ECO:0007669"/>
    <property type="project" value="UniProtKB-KW"/>
</dbReference>
<dbReference type="GO" id="GO:0008168">
    <property type="term" value="F:methyltransferase activity"/>
    <property type="evidence" value="ECO:0007669"/>
    <property type="project" value="UniProtKB-KW"/>
</dbReference>
<evidence type="ECO:0000256" key="1">
    <source>
        <dbReference type="ARBA" id="ARBA00003986"/>
    </source>
</evidence>
<dbReference type="STRING" id="105231.A0A1Y1I5K8"/>
<evidence type="ECO:0000256" key="2">
    <source>
        <dbReference type="ARBA" id="ARBA00006191"/>
    </source>
</evidence>
<dbReference type="NCBIfam" id="TIGR00420">
    <property type="entry name" value="trmU"/>
    <property type="match status" value="1"/>
</dbReference>
<dbReference type="OMA" id="LFMRNWN"/>
<name>A0A1Y1I5K8_KLENI</name>
<evidence type="ECO:0000313" key="14">
    <source>
        <dbReference type="EMBL" id="GAQ85773.1"/>
    </source>
</evidence>
<dbReference type="Pfam" id="PF03054">
    <property type="entry name" value="tRNA_Me_trans"/>
    <property type="match status" value="1"/>
</dbReference>
<dbReference type="HAMAP" id="MF_00144">
    <property type="entry name" value="tRNA_thiouridyl_MnmA"/>
    <property type="match status" value="1"/>
</dbReference>
<keyword evidence="4" id="KW-0820">tRNA-binding</keyword>
<dbReference type="InterPro" id="IPR023382">
    <property type="entry name" value="MnmA-like_central_sf"/>
</dbReference>
<dbReference type="InterPro" id="IPR046884">
    <property type="entry name" value="MnmA-like_central"/>
</dbReference>
<keyword evidence="7" id="KW-0547">Nucleotide-binding</keyword>
<evidence type="ECO:0000256" key="7">
    <source>
        <dbReference type="ARBA" id="ARBA00022741"/>
    </source>
</evidence>
<dbReference type="GO" id="GO:0005524">
    <property type="term" value="F:ATP binding"/>
    <property type="evidence" value="ECO:0007669"/>
    <property type="project" value="UniProtKB-KW"/>
</dbReference>
<dbReference type="CDD" id="cd01998">
    <property type="entry name" value="MnmA_TRMU-like"/>
    <property type="match status" value="1"/>
</dbReference>
<evidence type="ECO:0000313" key="15">
    <source>
        <dbReference type="Proteomes" id="UP000054558"/>
    </source>
</evidence>
<dbReference type="Gene3D" id="2.30.30.280">
    <property type="entry name" value="Adenine nucleotide alpha hydrolases-like domains"/>
    <property type="match status" value="1"/>
</dbReference>
<dbReference type="GO" id="GO:0061708">
    <property type="term" value="F:tRNA-5-taurinomethyluridine 2-sulfurtransferase"/>
    <property type="evidence" value="ECO:0007669"/>
    <property type="project" value="UniProtKB-EC"/>
</dbReference>
<keyword evidence="8" id="KW-0067">ATP-binding</keyword>
<sequence length="536" mass="58027">MKSLAPRSASLLRNLLSKRLEQKLPPNLQVNGATVLSPKSPSLQGLFSSAANILWHSAKDSSHGPLALPTRSEALVGAWGSRCAAAFRPSFSPNYVPLATRGVQTSPPPGPTSFPVASPGKRRPVVAVGMSGGVDSAVSALLLQRAGYEVVGLFMRNWDAQEEDDAGQCSADQDLKDAKQACAHLGIPLHEVDFVRRYWTDVFEQFVAECARGLTPNPDLPCNRHIKFDALLHHALAQGADLLATGHYARLDSEGEGGARRLLRGKDPTKDQSYFLAQVESAPLERVLFPVGGSLKSEVRQLATDAGLLVANKRSSRGICFLGKRRFERFIAQYVPLQPGPFVNVGDGRPVGTHGGLAAYTNGQRARIGGSALPWFVVGKSVGDNAVFVARGEDHPALYSDTALVAPLFWVTGRPPRELLDGREMVCSYKARYVQRMGECTVRLVEGRAGMRSCRGFEKSSFSRVDIPELAEKEGAVHKRLLVRFKESERALTPRQALVLYDGDVCLGGGLLAHPGRTKYEMGESKEVDVLEQAAA</sequence>
<comment type="catalytic activity">
    <reaction evidence="11">
        <text>5-taurinomethyluridine(34) in tRNA + S-sulfanyl-L-cysteinyl-[protein] + AH2 + ATP = 5-taurinomethyl-2-thiouridine(34) in tRNA + L-cysteinyl-[protein] + A + AMP + diphosphate + H(+)</text>
        <dbReference type="Rhea" id="RHEA:47040"/>
        <dbReference type="Rhea" id="RHEA-COMP:10131"/>
        <dbReference type="Rhea" id="RHEA-COMP:11726"/>
        <dbReference type="Rhea" id="RHEA-COMP:11732"/>
        <dbReference type="Rhea" id="RHEA-COMP:11733"/>
        <dbReference type="ChEBI" id="CHEBI:13193"/>
        <dbReference type="ChEBI" id="CHEBI:15378"/>
        <dbReference type="ChEBI" id="CHEBI:17499"/>
        <dbReference type="ChEBI" id="CHEBI:29950"/>
        <dbReference type="ChEBI" id="CHEBI:30616"/>
        <dbReference type="ChEBI" id="CHEBI:33019"/>
        <dbReference type="ChEBI" id="CHEBI:61963"/>
        <dbReference type="ChEBI" id="CHEBI:87171"/>
        <dbReference type="ChEBI" id="CHEBI:87172"/>
        <dbReference type="ChEBI" id="CHEBI:456215"/>
        <dbReference type="EC" id="2.8.1.14"/>
    </reaction>
</comment>
<dbReference type="FunFam" id="2.30.30.280:FF:000001">
    <property type="entry name" value="tRNA-specific 2-thiouridylase MnmA"/>
    <property type="match status" value="1"/>
</dbReference>
<dbReference type="AlphaFoldDB" id="A0A1Y1I5K8"/>
<keyword evidence="6" id="KW-0819">tRNA processing</keyword>
<evidence type="ECO:0000256" key="6">
    <source>
        <dbReference type="ARBA" id="ARBA00022694"/>
    </source>
</evidence>
<dbReference type="InterPro" id="IPR046885">
    <property type="entry name" value="MnmA-like_C"/>
</dbReference>